<dbReference type="InterPro" id="IPR041682">
    <property type="entry name" value="AAA_14"/>
</dbReference>
<dbReference type="Pfam" id="PF13173">
    <property type="entry name" value="AAA_14"/>
    <property type="match status" value="1"/>
</dbReference>
<dbReference type="InterPro" id="IPR027417">
    <property type="entry name" value="P-loop_NTPase"/>
</dbReference>
<evidence type="ECO:0000259" key="1">
    <source>
        <dbReference type="Pfam" id="PF13173"/>
    </source>
</evidence>
<dbReference type="SUPFAM" id="SSF52540">
    <property type="entry name" value="P-loop containing nucleoside triphosphate hydrolases"/>
    <property type="match status" value="1"/>
</dbReference>
<dbReference type="STRING" id="390242.SAMN04488024_10738"/>
<feature type="domain" description="DUF4143" evidence="2">
    <location>
        <begin position="225"/>
        <end position="385"/>
    </location>
</feature>
<evidence type="ECO:0008006" key="5">
    <source>
        <dbReference type="Google" id="ProtNLM"/>
    </source>
</evidence>
<dbReference type="Pfam" id="PF13635">
    <property type="entry name" value="DUF4143"/>
    <property type="match status" value="1"/>
</dbReference>
<sequence length="438" mass="50198">MQIKRTVQKNLSSWKIDPNRKPLVLQGARQVGKTWLLKHFGASEFDNVAYFNFEEQPDLKQFFENTKDIQRIIQNLSLVHGLPILPQKTLIIFDEIQECNEALNALKYFYENAPEYAVASAGSLLGVAMSKGNSFPVGKVDFLRVNPISFSEFLSADDPQLFAYVESIDKLEPIPDIFFNPLVDKLKKFFICGGMPEAVVALLEQQDIEKTQQVLQNIVNAYALDFSKYAESKDVPKINHLWASIPSQLARDNKKFLYQSVRTGARSREYEDALLWLSHAGLVYRIFRITKPGLPVSAYDDLSAFKLYLIDVGLLRRLSLLDPIAIREGNRLFTEFKGALTENYVLQHLIKNFEVQPRYWTSGNQAEVDFIIQIKNEIVPIEVKSDENVRSKSLSIYNSLYEPSVRVRYSLKNLKRDDGLINIPLFLVDYTEKLLALI</sequence>
<reference evidence="4" key="1">
    <citation type="submission" date="2016-10" db="EMBL/GenBank/DDBJ databases">
        <authorList>
            <person name="Varghese N."/>
            <person name="Submissions S."/>
        </authorList>
    </citation>
    <scope>NUCLEOTIDE SEQUENCE [LARGE SCALE GENOMIC DNA]</scope>
    <source>
        <strain evidence="4">DSM 18609</strain>
    </source>
</reference>
<dbReference type="PANTHER" id="PTHR33295:SF7">
    <property type="entry name" value="ATPASE"/>
    <property type="match status" value="1"/>
</dbReference>
<proteinExistence type="predicted"/>
<dbReference type="PANTHER" id="PTHR33295">
    <property type="entry name" value="ATPASE"/>
    <property type="match status" value="1"/>
</dbReference>
<dbReference type="InterPro" id="IPR025420">
    <property type="entry name" value="DUF4143"/>
</dbReference>
<accession>A0A1G6WLG0</accession>
<keyword evidence="4" id="KW-1185">Reference proteome</keyword>
<dbReference type="EMBL" id="FMZH01000007">
    <property type="protein sequence ID" value="SDD65906.1"/>
    <property type="molecule type" value="Genomic_DNA"/>
</dbReference>
<evidence type="ECO:0000313" key="4">
    <source>
        <dbReference type="Proteomes" id="UP000199455"/>
    </source>
</evidence>
<protein>
    <recommendedName>
        <fullName evidence="5">AAA+ ATPase domain-containing protein</fullName>
    </recommendedName>
</protein>
<name>A0A1G6WLG0_9SPHI</name>
<dbReference type="Proteomes" id="UP000199455">
    <property type="component" value="Unassembled WGS sequence"/>
</dbReference>
<gene>
    <name evidence="3" type="ORF">SAMN04488024_10738</name>
</gene>
<evidence type="ECO:0000313" key="3">
    <source>
        <dbReference type="EMBL" id="SDD65906.1"/>
    </source>
</evidence>
<feature type="domain" description="AAA" evidence="1">
    <location>
        <begin position="19"/>
        <end position="154"/>
    </location>
</feature>
<organism evidence="3 4">
    <name type="scientific">Pedobacter soli</name>
    <dbReference type="NCBI Taxonomy" id="390242"/>
    <lineage>
        <taxon>Bacteria</taxon>
        <taxon>Pseudomonadati</taxon>
        <taxon>Bacteroidota</taxon>
        <taxon>Sphingobacteriia</taxon>
        <taxon>Sphingobacteriales</taxon>
        <taxon>Sphingobacteriaceae</taxon>
        <taxon>Pedobacter</taxon>
    </lineage>
</organism>
<dbReference type="AlphaFoldDB" id="A0A1G6WLG0"/>
<evidence type="ECO:0000259" key="2">
    <source>
        <dbReference type="Pfam" id="PF13635"/>
    </source>
</evidence>
<dbReference type="RefSeq" id="WP_090770173.1">
    <property type="nucleotide sequence ID" value="NZ_FMZH01000007.1"/>
</dbReference>